<accession>F4MNJ2</accession>
<dbReference type="EMBL" id="FQ032834">
    <property type="protein sequence ID" value="CBL88227.1"/>
    <property type="molecule type" value="Genomic_DNA"/>
</dbReference>
<organism evidence="2">
    <name type="scientific">uncultured Polaribacter sp</name>
    <dbReference type="NCBI Taxonomy" id="174711"/>
    <lineage>
        <taxon>Bacteria</taxon>
        <taxon>Pseudomonadati</taxon>
        <taxon>Bacteroidota</taxon>
        <taxon>Flavobacteriia</taxon>
        <taxon>Flavobacteriales</taxon>
        <taxon>Flavobacteriaceae</taxon>
        <taxon>environmental samples</taxon>
    </lineage>
</organism>
<gene>
    <name evidence="2" type="ORF">S3_860_0012</name>
</gene>
<protein>
    <recommendedName>
        <fullName evidence="3">Xylosidase/arabinosidase</fullName>
    </recommendedName>
</protein>
<evidence type="ECO:0000256" key="1">
    <source>
        <dbReference type="SAM" id="SignalP"/>
    </source>
</evidence>
<evidence type="ECO:0000313" key="2">
    <source>
        <dbReference type="EMBL" id="CBL88227.1"/>
    </source>
</evidence>
<feature type="chain" id="PRO_5003311329" description="Xylosidase/arabinosidase" evidence="1">
    <location>
        <begin position="25"/>
        <end position="425"/>
    </location>
</feature>
<reference evidence="2" key="1">
    <citation type="submission" date="2010-05" db="EMBL/GenBank/DDBJ databases">
        <authorList>
            <person name="Genoscope - CEA"/>
        </authorList>
    </citation>
    <scope>NUCLEOTIDE SEQUENCE</scope>
</reference>
<dbReference type="CDD" id="cd11576">
    <property type="entry name" value="GH99_GH71_like_2"/>
    <property type="match status" value="1"/>
</dbReference>
<dbReference type="Gene3D" id="3.20.20.80">
    <property type="entry name" value="Glycosidases"/>
    <property type="match status" value="1"/>
</dbReference>
<dbReference type="AlphaFoldDB" id="F4MNJ2"/>
<keyword evidence="1" id="KW-0732">Signal</keyword>
<reference evidence="2" key="2">
    <citation type="journal article" date="2012" name="Environ. Microbiol.">
        <title>Genomic content of uncultured Bacteroidetes from contrasting oceanic provinces in the North Atlantic Ocean.</title>
        <authorList>
            <person name="Gomez-Pereira P.R."/>
            <person name="Schuler M."/>
            <person name="Fuchs B.M."/>
            <person name="Bennke C."/>
            <person name="Teeling H."/>
            <person name="Waldmann J."/>
            <person name="Richter M."/>
            <person name="Barbe V."/>
            <person name="Bataille E."/>
            <person name="Glockner F.O."/>
            <person name="Amann R."/>
        </authorList>
    </citation>
    <scope>NUCLEOTIDE SEQUENCE</scope>
</reference>
<name>F4MNJ2_9FLAO</name>
<evidence type="ECO:0008006" key="3">
    <source>
        <dbReference type="Google" id="ProtNLM"/>
    </source>
</evidence>
<feature type="signal peptide" evidence="1">
    <location>
        <begin position="1"/>
        <end position="24"/>
    </location>
</feature>
<sequence>MKKTLMLILTITSLFLFNSCLSSAKTIKINNSIEGKVLGGYQGWFNAIGDGSNLEWKHYANSKQFNPGNTSVDFWPDVSELDKDELFKTEFVHKDGEPAYVFSSANAKTVNRHFKWMHDYGIDGVFAQRFVVSLTRGQERIDNYNTVFDNCFKAAKNNNRVLSLMYDLSGATKDNVLETTKEDWKQLVRRYRLNDPTNPNVLTYKGKAVVSIWGVGFQNRKYTLENIKELINFFKNDPKYGNCAVLLGVPTGWRTLERDAVKDLKLHEVIKMADIVHPWTPGRYNNLKSADNHKKNYTIKDQQWCTENDLLYMPVVFPGFSWANMKNDNTLFNQIPRLKGAFLWRQYYNAISSDVKTIYVAMFDEIDEATSIFKIDNSPPVGESKFLTYEGLPSDYYLWQTGQAAKMLRKEIPLSKEQPIYTKKQ</sequence>
<proteinExistence type="predicted"/>